<reference evidence="2" key="1">
    <citation type="submission" date="2020-06" db="EMBL/GenBank/DDBJ databases">
        <title>Draft genome of Bugula neritina, a colonial animal packing powerful symbionts and potential medicines.</title>
        <authorList>
            <person name="Rayko M."/>
        </authorList>
    </citation>
    <scope>NUCLEOTIDE SEQUENCE [LARGE SCALE GENOMIC DNA]</scope>
    <source>
        <strain evidence="2">Kwan_BN1</strain>
    </source>
</reference>
<dbReference type="OrthoDB" id="73353at2759"/>
<comment type="similarity">
    <text evidence="1">Belongs to the FAM227 family.</text>
</comment>
<dbReference type="PANTHER" id="PTHR33560">
    <property type="entry name" value="PROTEIN FAM227B"/>
    <property type="match status" value="1"/>
</dbReference>
<name>A0A7J7KHK2_BUGNE</name>
<comment type="caution">
    <text evidence="2">The sequence shown here is derived from an EMBL/GenBank/DDBJ whole genome shotgun (WGS) entry which is preliminary data.</text>
</comment>
<evidence type="ECO:0000313" key="2">
    <source>
        <dbReference type="EMBL" id="KAF6037364.1"/>
    </source>
</evidence>
<dbReference type="EMBL" id="VXIV02000583">
    <property type="protein sequence ID" value="KAF6037364.1"/>
    <property type="molecule type" value="Genomic_DNA"/>
</dbReference>
<evidence type="ECO:0000256" key="1">
    <source>
        <dbReference type="ARBA" id="ARBA00008666"/>
    </source>
</evidence>
<accession>A0A7J7KHK2</accession>
<gene>
    <name evidence="2" type="ORF">EB796_004326</name>
</gene>
<dbReference type="Proteomes" id="UP000593567">
    <property type="component" value="Unassembled WGS sequence"/>
</dbReference>
<evidence type="ECO:0000313" key="3">
    <source>
        <dbReference type="Proteomes" id="UP000593567"/>
    </source>
</evidence>
<protein>
    <submittedName>
        <fullName evidence="2">FAM227B</fullName>
    </submittedName>
</protein>
<dbReference type="AlphaFoldDB" id="A0A7J7KHK2"/>
<dbReference type="InterPro" id="IPR029417">
    <property type="entry name" value="FAM227"/>
</dbReference>
<proteinExistence type="inferred from homology"/>
<dbReference type="PANTHER" id="PTHR33560:SF2">
    <property type="entry name" value="PROTEIN FAM227B"/>
    <property type="match status" value="1"/>
</dbReference>
<organism evidence="2 3">
    <name type="scientific">Bugula neritina</name>
    <name type="common">Brown bryozoan</name>
    <name type="synonym">Sertularia neritina</name>
    <dbReference type="NCBI Taxonomy" id="10212"/>
    <lineage>
        <taxon>Eukaryota</taxon>
        <taxon>Metazoa</taxon>
        <taxon>Spiralia</taxon>
        <taxon>Lophotrochozoa</taxon>
        <taxon>Bryozoa</taxon>
        <taxon>Gymnolaemata</taxon>
        <taxon>Cheilostomatida</taxon>
        <taxon>Flustrina</taxon>
        <taxon>Buguloidea</taxon>
        <taxon>Bugulidae</taxon>
        <taxon>Bugula</taxon>
    </lineage>
</organism>
<keyword evidence="3" id="KW-1185">Reference proteome</keyword>
<sequence>MHAEAPKFDFDGLYKSIESLETQVVNGEVVPVVYEELTKHNLPVKRVVESSLVGPGPEYSKAVFNLSGLSPLMAHFLNMKHLRDAAIVGRKVRRTEIKGQPTGERTFQDIIEEKRALTKSNKAHYIK</sequence>